<evidence type="ECO:0000256" key="1">
    <source>
        <dbReference type="SAM" id="Coils"/>
    </source>
</evidence>
<feature type="region of interest" description="Disordered" evidence="2">
    <location>
        <begin position="139"/>
        <end position="257"/>
    </location>
</feature>
<keyword evidence="4" id="KW-1185">Reference proteome</keyword>
<organism evidence="3 4">
    <name type="scientific">Rotaria sordida</name>
    <dbReference type="NCBI Taxonomy" id="392033"/>
    <lineage>
        <taxon>Eukaryota</taxon>
        <taxon>Metazoa</taxon>
        <taxon>Spiralia</taxon>
        <taxon>Gnathifera</taxon>
        <taxon>Rotifera</taxon>
        <taxon>Eurotatoria</taxon>
        <taxon>Bdelloidea</taxon>
        <taxon>Philodinida</taxon>
        <taxon>Philodinidae</taxon>
        <taxon>Rotaria</taxon>
    </lineage>
</organism>
<name>A0A813W2T5_9BILA</name>
<evidence type="ECO:0000313" key="3">
    <source>
        <dbReference type="EMBL" id="CAF0844899.1"/>
    </source>
</evidence>
<evidence type="ECO:0000313" key="4">
    <source>
        <dbReference type="Proteomes" id="UP000663870"/>
    </source>
</evidence>
<keyword evidence="1" id="KW-0175">Coiled coil</keyword>
<feature type="compositionally biased region" description="Basic and acidic residues" evidence="2">
    <location>
        <begin position="229"/>
        <end position="239"/>
    </location>
</feature>
<dbReference type="AlphaFoldDB" id="A0A813W2T5"/>
<dbReference type="Proteomes" id="UP000663870">
    <property type="component" value="Unassembled WGS sequence"/>
</dbReference>
<feature type="non-terminal residue" evidence="3">
    <location>
        <position position="1"/>
    </location>
</feature>
<reference evidence="3" key="1">
    <citation type="submission" date="2021-02" db="EMBL/GenBank/DDBJ databases">
        <authorList>
            <person name="Nowell W R."/>
        </authorList>
    </citation>
    <scope>NUCLEOTIDE SEQUENCE</scope>
</reference>
<feature type="compositionally biased region" description="Basic residues" evidence="2">
    <location>
        <begin position="199"/>
        <end position="210"/>
    </location>
</feature>
<proteinExistence type="predicted"/>
<sequence length="306" mass="35377">YILNSKFRPVQMHAVTGNTQTTTVQSTLFAPAVVGGDEDVNDYYEGFKKIKKLTNLRRNEQDDEFLPFPDQSGKLFQPIGSTIPKFEFKPITGLTHSQQAHLKARRAANRQQQQRIDVRQEIDDLLNIDDFVLPDGERPLSSAELSTNEQRHYGLPPRLHHKIPVGPPKKGSLGDLLKQKTKQSGDRSPSPMIDESSLKRRRQQRRRRSHSLSSTGSAQWSRSSSLSNNDDRISRHSSREMTPTIENNHDDKHETIENDVTDMNDLSKLLDLNEEDELLLLQIEVEQEERNIRREEKRRRKEEKKK</sequence>
<feature type="compositionally biased region" description="Basic and acidic residues" evidence="2">
    <location>
        <begin position="247"/>
        <end position="256"/>
    </location>
</feature>
<feature type="coiled-coil region" evidence="1">
    <location>
        <begin position="278"/>
        <end position="305"/>
    </location>
</feature>
<accession>A0A813W2T5</accession>
<dbReference type="EMBL" id="CAJNOL010000101">
    <property type="protein sequence ID" value="CAF0844899.1"/>
    <property type="molecule type" value="Genomic_DNA"/>
</dbReference>
<evidence type="ECO:0000256" key="2">
    <source>
        <dbReference type="SAM" id="MobiDB-lite"/>
    </source>
</evidence>
<protein>
    <submittedName>
        <fullName evidence="3">Uncharacterized protein</fullName>
    </submittedName>
</protein>
<gene>
    <name evidence="3" type="ORF">JXQ802_LOCUS6383</name>
</gene>
<comment type="caution">
    <text evidence="3">The sequence shown here is derived from an EMBL/GenBank/DDBJ whole genome shotgun (WGS) entry which is preliminary data.</text>
</comment>